<accession>A0A7W8E827</accession>
<keyword evidence="1" id="KW-1133">Transmembrane helix</keyword>
<dbReference type="AlphaFoldDB" id="A0A7W8E827"/>
<dbReference type="Proteomes" id="UP000540989">
    <property type="component" value="Unassembled WGS sequence"/>
</dbReference>
<evidence type="ECO:0000256" key="1">
    <source>
        <dbReference type="SAM" id="Phobius"/>
    </source>
</evidence>
<organism evidence="2 3">
    <name type="scientific">Granulicella aggregans</name>
    <dbReference type="NCBI Taxonomy" id="474949"/>
    <lineage>
        <taxon>Bacteria</taxon>
        <taxon>Pseudomonadati</taxon>
        <taxon>Acidobacteriota</taxon>
        <taxon>Terriglobia</taxon>
        <taxon>Terriglobales</taxon>
        <taxon>Acidobacteriaceae</taxon>
        <taxon>Granulicella</taxon>
    </lineage>
</organism>
<proteinExistence type="predicted"/>
<gene>
    <name evidence="2" type="ORF">HDF16_005581</name>
</gene>
<keyword evidence="1" id="KW-0472">Membrane</keyword>
<feature type="transmembrane region" description="Helical" evidence="1">
    <location>
        <begin position="32"/>
        <end position="58"/>
    </location>
</feature>
<keyword evidence="1" id="KW-0812">Transmembrane</keyword>
<feature type="transmembrane region" description="Helical" evidence="1">
    <location>
        <begin position="97"/>
        <end position="116"/>
    </location>
</feature>
<evidence type="ECO:0000313" key="3">
    <source>
        <dbReference type="Proteomes" id="UP000540989"/>
    </source>
</evidence>
<dbReference type="RefSeq" id="WP_184223396.1">
    <property type="nucleotide sequence ID" value="NZ_JACHIP010000020.1"/>
</dbReference>
<evidence type="ECO:0000313" key="2">
    <source>
        <dbReference type="EMBL" id="MBB5060845.1"/>
    </source>
</evidence>
<name>A0A7W8E827_9BACT</name>
<dbReference type="EMBL" id="JACHIP010000020">
    <property type="protein sequence ID" value="MBB5060845.1"/>
    <property type="molecule type" value="Genomic_DNA"/>
</dbReference>
<keyword evidence="3" id="KW-1185">Reference proteome</keyword>
<protein>
    <submittedName>
        <fullName evidence="2">Uncharacterized protein</fullName>
    </submittedName>
</protein>
<comment type="caution">
    <text evidence="2">The sequence shown here is derived from an EMBL/GenBank/DDBJ whole genome shotgun (WGS) entry which is preliminary data.</text>
</comment>
<reference evidence="2 3" key="1">
    <citation type="submission" date="2020-08" db="EMBL/GenBank/DDBJ databases">
        <title>Genomic Encyclopedia of Type Strains, Phase IV (KMG-V): Genome sequencing to study the core and pangenomes of soil and plant-associated prokaryotes.</title>
        <authorList>
            <person name="Whitman W."/>
        </authorList>
    </citation>
    <scope>NUCLEOTIDE SEQUENCE [LARGE SCALE GENOMIC DNA]</scope>
    <source>
        <strain evidence="2 3">M8UP14</strain>
    </source>
</reference>
<sequence length="124" mass="13736">MPKAAKAEESRDLAQAIREDSRRRMFTTGSGFLSKLAAVVAAIGLLDFISFLVGASYLGGDAVNGKIDGGRYYLYGPYHGGKAFHEVSQAVFDYSRWHAYSLMITWPLMIVLCFAAERAVRRVH</sequence>